<dbReference type="PANTHER" id="PTHR42791:SF16">
    <property type="entry name" value="N-ACETYLTRANSFERASE DOMAIN-CONTAINING PROTEIN"/>
    <property type="match status" value="1"/>
</dbReference>
<dbReference type="Gene3D" id="3.40.630.30">
    <property type="match status" value="1"/>
</dbReference>
<gene>
    <name evidence="2" type="ORF">LECACI_7A007783</name>
</gene>
<evidence type="ECO:0000313" key="2">
    <source>
        <dbReference type="EMBL" id="CAK4032625.1"/>
    </source>
</evidence>
<sequence length="259" mass="30044">MTPNPDHLNNIAWPEEVQLRWATRADIPAITRILHANLLTFEFFDHFCPARKQHEAEFHAFVLSRVRMFFVRSGIRFMVAEKLQLGFIRGHESTTILGFSTWEPQGGDENPLAAEWQRQDSGWLKALERRLVDLEGWHHRCCRNTIVSYETFHRLRGLLHDSFDQVESLGCNLHLQYLMVHPKAQGYGVGHKLLQWGLDAAAQLGMPMILESSLAGHPFYLKHGFRVLKTIRIDDDPEKAYDMPLMVYEPEVQERESLS</sequence>
<feature type="domain" description="N-acetyltransferase" evidence="1">
    <location>
        <begin position="97"/>
        <end position="248"/>
    </location>
</feature>
<comment type="caution">
    <text evidence="2">The sequence shown here is derived from an EMBL/GenBank/DDBJ whole genome shotgun (WGS) entry which is preliminary data.</text>
</comment>
<protein>
    <submittedName>
        <fullName evidence="2">Acyl- N-acyltransferase</fullName>
    </submittedName>
</protein>
<reference evidence="2" key="1">
    <citation type="submission" date="2023-11" db="EMBL/GenBank/DDBJ databases">
        <authorList>
            <person name="Alioto T."/>
            <person name="Alioto T."/>
            <person name="Gomez Garrido J."/>
        </authorList>
    </citation>
    <scope>NUCLEOTIDE SEQUENCE</scope>
</reference>
<proteinExistence type="predicted"/>
<dbReference type="PROSITE" id="PS51186">
    <property type="entry name" value="GNAT"/>
    <property type="match status" value="1"/>
</dbReference>
<dbReference type="InterPro" id="IPR000182">
    <property type="entry name" value="GNAT_dom"/>
</dbReference>
<dbReference type="Proteomes" id="UP001296104">
    <property type="component" value="Unassembled WGS sequence"/>
</dbReference>
<keyword evidence="3" id="KW-1185">Reference proteome</keyword>
<dbReference type="GO" id="GO:0016747">
    <property type="term" value="F:acyltransferase activity, transferring groups other than amino-acyl groups"/>
    <property type="evidence" value="ECO:0007669"/>
    <property type="project" value="InterPro"/>
</dbReference>
<evidence type="ECO:0000313" key="3">
    <source>
        <dbReference type="Proteomes" id="UP001296104"/>
    </source>
</evidence>
<dbReference type="PANTHER" id="PTHR42791">
    <property type="entry name" value="GNAT FAMILY ACETYLTRANSFERASE"/>
    <property type="match status" value="1"/>
</dbReference>
<dbReference type="SUPFAM" id="SSF55729">
    <property type="entry name" value="Acyl-CoA N-acyltransferases (Nat)"/>
    <property type="match status" value="1"/>
</dbReference>
<dbReference type="InterPro" id="IPR052523">
    <property type="entry name" value="Trichothecene_AcTrans"/>
</dbReference>
<organism evidence="2 3">
    <name type="scientific">Lecanosticta acicola</name>
    <dbReference type="NCBI Taxonomy" id="111012"/>
    <lineage>
        <taxon>Eukaryota</taxon>
        <taxon>Fungi</taxon>
        <taxon>Dikarya</taxon>
        <taxon>Ascomycota</taxon>
        <taxon>Pezizomycotina</taxon>
        <taxon>Dothideomycetes</taxon>
        <taxon>Dothideomycetidae</taxon>
        <taxon>Mycosphaerellales</taxon>
        <taxon>Mycosphaerellaceae</taxon>
        <taxon>Lecanosticta</taxon>
    </lineage>
</organism>
<dbReference type="InterPro" id="IPR016181">
    <property type="entry name" value="Acyl_CoA_acyltransferase"/>
</dbReference>
<dbReference type="Pfam" id="PF13508">
    <property type="entry name" value="Acetyltransf_7"/>
    <property type="match status" value="1"/>
</dbReference>
<accession>A0AAI8Z4P3</accession>
<name>A0AAI8Z4P3_9PEZI</name>
<evidence type="ECO:0000259" key="1">
    <source>
        <dbReference type="PROSITE" id="PS51186"/>
    </source>
</evidence>
<dbReference type="AlphaFoldDB" id="A0AAI8Z4P3"/>
<dbReference type="EMBL" id="CAVMBE010000067">
    <property type="protein sequence ID" value="CAK4032625.1"/>
    <property type="molecule type" value="Genomic_DNA"/>
</dbReference>
<dbReference type="CDD" id="cd04301">
    <property type="entry name" value="NAT_SF"/>
    <property type="match status" value="1"/>
</dbReference>